<reference evidence="12" key="1">
    <citation type="submission" date="2020-08" db="EMBL/GenBank/DDBJ databases">
        <title>Genome public.</title>
        <authorList>
            <person name="Liu C."/>
            <person name="Sun Q."/>
        </authorList>
    </citation>
    <scope>NUCLEOTIDE SEQUENCE</scope>
    <source>
        <strain evidence="12">NSJ-55</strain>
    </source>
</reference>
<dbReference type="GO" id="GO:0006508">
    <property type="term" value="P:proteolysis"/>
    <property type="evidence" value="ECO:0007669"/>
    <property type="project" value="InterPro"/>
</dbReference>
<keyword evidence="6" id="KW-0961">Cell wall biogenesis/degradation</keyword>
<dbReference type="EMBL" id="JACOPF010000002">
    <property type="protein sequence ID" value="MBC5689176.1"/>
    <property type="molecule type" value="Genomic_DNA"/>
</dbReference>
<dbReference type="GO" id="GO:0009002">
    <property type="term" value="F:serine-type D-Ala-D-Ala carboxypeptidase activity"/>
    <property type="evidence" value="ECO:0007669"/>
    <property type="project" value="InterPro"/>
</dbReference>
<dbReference type="PRINTS" id="PR00725">
    <property type="entry name" value="DADACBPTASE1"/>
</dbReference>
<evidence type="ECO:0000256" key="3">
    <source>
        <dbReference type="ARBA" id="ARBA00022801"/>
    </source>
</evidence>
<organism evidence="12 13">
    <name type="scientific">Mediterraneibacter hominis</name>
    <dbReference type="NCBI Taxonomy" id="2763054"/>
    <lineage>
        <taxon>Bacteria</taxon>
        <taxon>Bacillati</taxon>
        <taxon>Bacillota</taxon>
        <taxon>Clostridia</taxon>
        <taxon>Lachnospirales</taxon>
        <taxon>Lachnospiraceae</taxon>
        <taxon>Mediterraneibacter</taxon>
    </lineage>
</organism>
<evidence type="ECO:0000256" key="8">
    <source>
        <dbReference type="PIRSR" id="PIRSR618044-2"/>
    </source>
</evidence>
<protein>
    <submittedName>
        <fullName evidence="12">D-alanyl-D-alanine carboxypeptidase</fullName>
    </submittedName>
</protein>
<evidence type="ECO:0000256" key="6">
    <source>
        <dbReference type="ARBA" id="ARBA00023316"/>
    </source>
</evidence>
<evidence type="ECO:0000256" key="1">
    <source>
        <dbReference type="ARBA" id="ARBA00007164"/>
    </source>
</evidence>
<feature type="binding site" evidence="8">
    <location>
        <position position="279"/>
    </location>
    <ligand>
        <name>substrate</name>
    </ligand>
</feature>
<keyword evidence="13" id="KW-1185">Reference proteome</keyword>
<feature type="transmembrane region" description="Helical" evidence="10">
    <location>
        <begin position="432"/>
        <end position="454"/>
    </location>
</feature>
<comment type="similarity">
    <text evidence="1 9">Belongs to the peptidase S11 family.</text>
</comment>
<feature type="active site" evidence="7">
    <location>
        <position position="162"/>
    </location>
</feature>
<accession>A0A923RQ67</accession>
<gene>
    <name evidence="12" type="ORF">H8S37_09625</name>
</gene>
<dbReference type="GO" id="GO:0008360">
    <property type="term" value="P:regulation of cell shape"/>
    <property type="evidence" value="ECO:0007669"/>
    <property type="project" value="UniProtKB-KW"/>
</dbReference>
<keyword evidence="10" id="KW-0812">Transmembrane</keyword>
<name>A0A923RQ67_9FIRM</name>
<dbReference type="Pfam" id="PF00768">
    <property type="entry name" value="Peptidase_S11"/>
    <property type="match status" value="1"/>
</dbReference>
<keyword evidence="2" id="KW-0732">Signal</keyword>
<evidence type="ECO:0000256" key="4">
    <source>
        <dbReference type="ARBA" id="ARBA00022960"/>
    </source>
</evidence>
<evidence type="ECO:0000259" key="11">
    <source>
        <dbReference type="Pfam" id="PF00768"/>
    </source>
</evidence>
<evidence type="ECO:0000313" key="12">
    <source>
        <dbReference type="EMBL" id="MBC5689176.1"/>
    </source>
</evidence>
<evidence type="ECO:0000256" key="2">
    <source>
        <dbReference type="ARBA" id="ARBA00022729"/>
    </source>
</evidence>
<evidence type="ECO:0000313" key="13">
    <source>
        <dbReference type="Proteomes" id="UP000652477"/>
    </source>
</evidence>
<comment type="caution">
    <text evidence="12">The sequence shown here is derived from an EMBL/GenBank/DDBJ whole genome shotgun (WGS) entry which is preliminary data.</text>
</comment>
<feature type="active site" description="Acyl-ester intermediate" evidence="7">
    <location>
        <position position="104"/>
    </location>
</feature>
<keyword evidence="10" id="KW-0472">Membrane</keyword>
<dbReference type="GO" id="GO:0009252">
    <property type="term" value="P:peptidoglycan biosynthetic process"/>
    <property type="evidence" value="ECO:0007669"/>
    <property type="project" value="UniProtKB-KW"/>
</dbReference>
<keyword evidence="5" id="KW-0573">Peptidoglycan synthesis</keyword>
<feature type="active site" description="Proton acceptor" evidence="7">
    <location>
        <position position="107"/>
    </location>
</feature>
<sequence>MRKSEKQILLMILAIVLILQPSWKVVAEDALTDTLSETEMTEEEKQAAEEKEKQESYEVVPDTNAFEKWPQGPNVYGASVIVMDMDSKAILYGKKIDERHYPASITKLLTTLVALENGELSDTITFSEESVSFLEYGDASIGMTPGEILTLDEALYGVLLASANEVSYAVAENIGQKMGGGYSAFIQEMNERAVELGCTGSHWVNANGLHDEEHYTTAHDMALIASEVYKQEEFQNVMGTLSYTISPTNLMNEERIVYQNHKMLWPENYYYYAYCTGGKTGYTDQAKTTLVTMADNGTMRLAAVVLYDYGATAYDDTRAVMDYAFENFNRISLNNQISTAGSEEIESFSGEAYVTVPNGVTFSELEQEITLLDEETREGIAAYTYHGQNVGSASVILTKKYVESQKEENKNIKIAQKEEKENTSKKTKSSSIARIAVSVGIAVVVLCIVWILIVKYRQVKRRKKRHRRNKYRKH</sequence>
<dbReference type="InterPro" id="IPR012338">
    <property type="entry name" value="Beta-lactam/transpept-like"/>
</dbReference>
<dbReference type="Gene3D" id="3.40.710.10">
    <property type="entry name" value="DD-peptidase/beta-lactamase superfamily"/>
    <property type="match status" value="1"/>
</dbReference>
<dbReference type="PANTHER" id="PTHR21581">
    <property type="entry name" value="D-ALANYL-D-ALANINE CARBOXYPEPTIDASE"/>
    <property type="match status" value="1"/>
</dbReference>
<dbReference type="SUPFAM" id="SSF56601">
    <property type="entry name" value="beta-lactamase/transpeptidase-like"/>
    <property type="match status" value="1"/>
</dbReference>
<dbReference type="RefSeq" id="WP_186875853.1">
    <property type="nucleotide sequence ID" value="NZ_JACOPF010000002.1"/>
</dbReference>
<evidence type="ECO:0000256" key="10">
    <source>
        <dbReference type="SAM" id="Phobius"/>
    </source>
</evidence>
<dbReference type="PANTHER" id="PTHR21581:SF33">
    <property type="entry name" value="D-ALANYL-D-ALANINE CARBOXYPEPTIDASE DACB"/>
    <property type="match status" value="1"/>
</dbReference>
<dbReference type="InterPro" id="IPR018044">
    <property type="entry name" value="Peptidase_S11"/>
</dbReference>
<dbReference type="GO" id="GO:0071555">
    <property type="term" value="P:cell wall organization"/>
    <property type="evidence" value="ECO:0007669"/>
    <property type="project" value="UniProtKB-KW"/>
</dbReference>
<keyword evidence="12" id="KW-0121">Carboxypeptidase</keyword>
<keyword evidence="12" id="KW-0645">Protease</keyword>
<dbReference type="Proteomes" id="UP000652477">
    <property type="component" value="Unassembled WGS sequence"/>
</dbReference>
<keyword evidence="10" id="KW-1133">Transmembrane helix</keyword>
<evidence type="ECO:0000256" key="5">
    <source>
        <dbReference type="ARBA" id="ARBA00022984"/>
    </source>
</evidence>
<dbReference type="InterPro" id="IPR001967">
    <property type="entry name" value="Peptidase_S11_N"/>
</dbReference>
<evidence type="ECO:0000256" key="9">
    <source>
        <dbReference type="RuleBase" id="RU004016"/>
    </source>
</evidence>
<keyword evidence="3" id="KW-0378">Hydrolase</keyword>
<feature type="domain" description="Peptidase S11 D-alanyl-D-alanine carboxypeptidase A N-terminal" evidence="11">
    <location>
        <begin position="71"/>
        <end position="306"/>
    </location>
</feature>
<evidence type="ECO:0000256" key="7">
    <source>
        <dbReference type="PIRSR" id="PIRSR618044-1"/>
    </source>
</evidence>
<keyword evidence="4" id="KW-0133">Cell shape</keyword>
<dbReference type="AlphaFoldDB" id="A0A923RQ67"/>
<proteinExistence type="inferred from homology"/>